<accession>A0AAW2MRJ6</accession>
<comment type="caution">
    <text evidence="2">The sequence shown here is derived from an EMBL/GenBank/DDBJ whole genome shotgun (WGS) entry which is preliminary data.</text>
</comment>
<evidence type="ECO:0000256" key="1">
    <source>
        <dbReference type="SAM" id="MobiDB-lite"/>
    </source>
</evidence>
<organism evidence="2">
    <name type="scientific">Sesamum angustifolium</name>
    <dbReference type="NCBI Taxonomy" id="2727405"/>
    <lineage>
        <taxon>Eukaryota</taxon>
        <taxon>Viridiplantae</taxon>
        <taxon>Streptophyta</taxon>
        <taxon>Embryophyta</taxon>
        <taxon>Tracheophyta</taxon>
        <taxon>Spermatophyta</taxon>
        <taxon>Magnoliopsida</taxon>
        <taxon>eudicotyledons</taxon>
        <taxon>Gunneridae</taxon>
        <taxon>Pentapetalae</taxon>
        <taxon>asterids</taxon>
        <taxon>lamiids</taxon>
        <taxon>Lamiales</taxon>
        <taxon>Pedaliaceae</taxon>
        <taxon>Sesamum</taxon>
    </lineage>
</organism>
<dbReference type="EMBL" id="JACGWK010000009">
    <property type="protein sequence ID" value="KAL0334262.1"/>
    <property type="molecule type" value="Genomic_DNA"/>
</dbReference>
<dbReference type="AlphaFoldDB" id="A0AAW2MRJ6"/>
<proteinExistence type="predicted"/>
<feature type="region of interest" description="Disordered" evidence="1">
    <location>
        <begin position="1"/>
        <end position="51"/>
    </location>
</feature>
<reference evidence="2" key="1">
    <citation type="submission" date="2020-06" db="EMBL/GenBank/DDBJ databases">
        <authorList>
            <person name="Li T."/>
            <person name="Hu X."/>
            <person name="Zhang T."/>
            <person name="Song X."/>
            <person name="Zhang H."/>
            <person name="Dai N."/>
            <person name="Sheng W."/>
            <person name="Hou X."/>
            <person name="Wei L."/>
        </authorList>
    </citation>
    <scope>NUCLEOTIDE SEQUENCE</scope>
    <source>
        <strain evidence="2">G01</strain>
        <tissue evidence="2">Leaf</tissue>
    </source>
</reference>
<sequence length="78" mass="8938">MKRMMKRIMKEMRLSPEEEENESGRKGKTVKKKGKEVLRSPVDLDSSNLKTPGINQLRRELFVPPSMIIYTSSLIASS</sequence>
<evidence type="ECO:0000313" key="2">
    <source>
        <dbReference type="EMBL" id="KAL0334262.1"/>
    </source>
</evidence>
<reference evidence="2" key="2">
    <citation type="journal article" date="2024" name="Plant">
        <title>Genomic evolution and insights into agronomic trait innovations of Sesamum species.</title>
        <authorList>
            <person name="Miao H."/>
            <person name="Wang L."/>
            <person name="Qu L."/>
            <person name="Liu H."/>
            <person name="Sun Y."/>
            <person name="Le M."/>
            <person name="Wang Q."/>
            <person name="Wei S."/>
            <person name="Zheng Y."/>
            <person name="Lin W."/>
            <person name="Duan Y."/>
            <person name="Cao H."/>
            <person name="Xiong S."/>
            <person name="Wang X."/>
            <person name="Wei L."/>
            <person name="Li C."/>
            <person name="Ma Q."/>
            <person name="Ju M."/>
            <person name="Zhao R."/>
            <person name="Li G."/>
            <person name="Mu C."/>
            <person name="Tian Q."/>
            <person name="Mei H."/>
            <person name="Zhang T."/>
            <person name="Gao T."/>
            <person name="Zhang H."/>
        </authorList>
    </citation>
    <scope>NUCLEOTIDE SEQUENCE</scope>
    <source>
        <strain evidence="2">G01</strain>
    </source>
</reference>
<protein>
    <submittedName>
        <fullName evidence="2">Uncharacterized protein</fullName>
    </submittedName>
</protein>
<name>A0AAW2MRJ6_9LAMI</name>
<gene>
    <name evidence="2" type="ORF">Sangu_1582400</name>
</gene>